<dbReference type="PANTHER" id="PTHR28165">
    <property type="entry name" value="NON-CLASSICAL EXPORT PROTEIN 2-RELATED"/>
    <property type="match status" value="1"/>
</dbReference>
<protein>
    <recommendedName>
        <fullName evidence="6">MARVEL domain-containing protein</fullName>
    </recommendedName>
</protein>
<gene>
    <name evidence="7" type="ORF">VTL71DRAFT_16259</name>
</gene>
<dbReference type="Proteomes" id="UP001595075">
    <property type="component" value="Unassembled WGS sequence"/>
</dbReference>
<dbReference type="InterPro" id="IPR052649">
    <property type="entry name" value="NCE102-like"/>
</dbReference>
<feature type="transmembrane region" description="Helical" evidence="5">
    <location>
        <begin position="67"/>
        <end position="89"/>
    </location>
</feature>
<dbReference type="Pfam" id="PF01284">
    <property type="entry name" value="MARVEL"/>
    <property type="match status" value="1"/>
</dbReference>
<evidence type="ECO:0000256" key="5">
    <source>
        <dbReference type="SAM" id="Phobius"/>
    </source>
</evidence>
<evidence type="ECO:0000256" key="2">
    <source>
        <dbReference type="ARBA" id="ARBA00022692"/>
    </source>
</evidence>
<feature type="transmembrane region" description="Helical" evidence="5">
    <location>
        <begin position="145"/>
        <end position="163"/>
    </location>
</feature>
<feature type="transmembrane region" description="Helical" evidence="5">
    <location>
        <begin position="12"/>
        <end position="30"/>
    </location>
</feature>
<evidence type="ECO:0000256" key="4">
    <source>
        <dbReference type="ARBA" id="ARBA00023136"/>
    </source>
</evidence>
<name>A0ABR4CG06_9HELO</name>
<keyword evidence="4 5" id="KW-0472">Membrane</keyword>
<sequence>MIVTLGLRISQLLISAVVLALAVVLINGFGPGHAPALLGYGAFCGGAALIIAAIGLTAVFIDKLQGVIMLALDGLASFFLLAGAAAWAAKVKTGDCTKESYWLSIRSILDFSDKKTFPGKNQKQVTKNAKDFIITRCRMEQAETAVLWILVICFLATVILAFFGRSGKRGGAMV</sequence>
<keyword evidence="8" id="KW-1185">Reference proteome</keyword>
<evidence type="ECO:0000256" key="1">
    <source>
        <dbReference type="ARBA" id="ARBA00004141"/>
    </source>
</evidence>
<accession>A0ABR4CG06</accession>
<dbReference type="InterPro" id="IPR008253">
    <property type="entry name" value="Marvel"/>
</dbReference>
<keyword evidence="2 5" id="KW-0812">Transmembrane</keyword>
<evidence type="ECO:0000313" key="7">
    <source>
        <dbReference type="EMBL" id="KAL2068161.1"/>
    </source>
</evidence>
<organism evidence="7 8">
    <name type="scientific">Oculimacula yallundae</name>
    <dbReference type="NCBI Taxonomy" id="86028"/>
    <lineage>
        <taxon>Eukaryota</taxon>
        <taxon>Fungi</taxon>
        <taxon>Dikarya</taxon>
        <taxon>Ascomycota</taxon>
        <taxon>Pezizomycotina</taxon>
        <taxon>Leotiomycetes</taxon>
        <taxon>Helotiales</taxon>
        <taxon>Ploettnerulaceae</taxon>
        <taxon>Oculimacula</taxon>
    </lineage>
</organism>
<comment type="caution">
    <text evidence="7">The sequence shown here is derived from an EMBL/GenBank/DDBJ whole genome shotgun (WGS) entry which is preliminary data.</text>
</comment>
<evidence type="ECO:0000313" key="8">
    <source>
        <dbReference type="Proteomes" id="UP001595075"/>
    </source>
</evidence>
<dbReference type="PANTHER" id="PTHR28165:SF1">
    <property type="entry name" value="NON-CLASSICAL EXPORT PROTEIN 2-RELATED"/>
    <property type="match status" value="1"/>
</dbReference>
<comment type="subcellular location">
    <subcellularLocation>
        <location evidence="1">Membrane</location>
        <topology evidence="1">Multi-pass membrane protein</topology>
    </subcellularLocation>
</comment>
<reference evidence="7 8" key="1">
    <citation type="journal article" date="2024" name="Commun. Biol.">
        <title>Comparative genomic analysis of thermophilic fungi reveals convergent evolutionary adaptations and gene losses.</title>
        <authorList>
            <person name="Steindorff A.S."/>
            <person name="Aguilar-Pontes M.V."/>
            <person name="Robinson A.J."/>
            <person name="Andreopoulos B."/>
            <person name="LaButti K."/>
            <person name="Kuo A."/>
            <person name="Mondo S."/>
            <person name="Riley R."/>
            <person name="Otillar R."/>
            <person name="Haridas S."/>
            <person name="Lipzen A."/>
            <person name="Grimwood J."/>
            <person name="Schmutz J."/>
            <person name="Clum A."/>
            <person name="Reid I.D."/>
            <person name="Moisan M.C."/>
            <person name="Butler G."/>
            <person name="Nguyen T.T.M."/>
            <person name="Dewar K."/>
            <person name="Conant G."/>
            <person name="Drula E."/>
            <person name="Henrissat B."/>
            <person name="Hansel C."/>
            <person name="Singer S."/>
            <person name="Hutchinson M.I."/>
            <person name="de Vries R.P."/>
            <person name="Natvig D.O."/>
            <person name="Powell A.J."/>
            <person name="Tsang A."/>
            <person name="Grigoriev I.V."/>
        </authorList>
    </citation>
    <scope>NUCLEOTIDE SEQUENCE [LARGE SCALE GENOMIC DNA]</scope>
    <source>
        <strain evidence="7 8">CBS 494.80</strain>
    </source>
</reference>
<evidence type="ECO:0000259" key="6">
    <source>
        <dbReference type="Pfam" id="PF01284"/>
    </source>
</evidence>
<proteinExistence type="predicted"/>
<dbReference type="EMBL" id="JAZHXI010000009">
    <property type="protein sequence ID" value="KAL2068161.1"/>
    <property type="molecule type" value="Genomic_DNA"/>
</dbReference>
<keyword evidence="3 5" id="KW-1133">Transmembrane helix</keyword>
<feature type="domain" description="MARVEL" evidence="6">
    <location>
        <begin position="4"/>
        <end position="160"/>
    </location>
</feature>
<evidence type="ECO:0000256" key="3">
    <source>
        <dbReference type="ARBA" id="ARBA00022989"/>
    </source>
</evidence>
<feature type="transmembrane region" description="Helical" evidence="5">
    <location>
        <begin position="36"/>
        <end position="60"/>
    </location>
</feature>